<evidence type="ECO:0000256" key="15">
    <source>
        <dbReference type="SAM" id="Phobius"/>
    </source>
</evidence>
<dbReference type="EC" id="2.7.11.1" evidence="2"/>
<keyword evidence="8" id="KW-0418">Kinase</keyword>
<keyword evidence="7" id="KW-0547">Nucleotide-binding</keyword>
<accession>A0A835A5L4</accession>
<keyword evidence="18" id="KW-1185">Reference proteome</keyword>
<evidence type="ECO:0000256" key="11">
    <source>
        <dbReference type="ARBA" id="ARBA00023136"/>
    </source>
</evidence>
<dbReference type="EMBL" id="JACEFO010003304">
    <property type="protein sequence ID" value="KAF8641826.1"/>
    <property type="molecule type" value="Genomic_DNA"/>
</dbReference>
<dbReference type="CDD" id="cd14066">
    <property type="entry name" value="STKc_IRAK"/>
    <property type="match status" value="1"/>
</dbReference>
<keyword evidence="3" id="KW-1003">Cell membrane</keyword>
<dbReference type="InterPro" id="IPR011009">
    <property type="entry name" value="Kinase-like_dom_sf"/>
</dbReference>
<evidence type="ECO:0000256" key="10">
    <source>
        <dbReference type="ARBA" id="ARBA00022989"/>
    </source>
</evidence>
<organism evidence="17 18">
    <name type="scientific">Digitaria exilis</name>
    <dbReference type="NCBI Taxonomy" id="1010633"/>
    <lineage>
        <taxon>Eukaryota</taxon>
        <taxon>Viridiplantae</taxon>
        <taxon>Streptophyta</taxon>
        <taxon>Embryophyta</taxon>
        <taxon>Tracheophyta</taxon>
        <taxon>Spermatophyta</taxon>
        <taxon>Magnoliopsida</taxon>
        <taxon>Liliopsida</taxon>
        <taxon>Poales</taxon>
        <taxon>Poaceae</taxon>
        <taxon>PACMAD clade</taxon>
        <taxon>Panicoideae</taxon>
        <taxon>Panicodae</taxon>
        <taxon>Paniceae</taxon>
        <taxon>Anthephorinae</taxon>
        <taxon>Digitaria</taxon>
    </lineage>
</organism>
<comment type="catalytic activity">
    <reaction evidence="13">
        <text>L-seryl-[protein] + ATP = O-phospho-L-seryl-[protein] + ADP + H(+)</text>
        <dbReference type="Rhea" id="RHEA:17989"/>
        <dbReference type="Rhea" id="RHEA-COMP:9863"/>
        <dbReference type="Rhea" id="RHEA-COMP:11604"/>
        <dbReference type="ChEBI" id="CHEBI:15378"/>
        <dbReference type="ChEBI" id="CHEBI:29999"/>
        <dbReference type="ChEBI" id="CHEBI:30616"/>
        <dbReference type="ChEBI" id="CHEBI:83421"/>
        <dbReference type="ChEBI" id="CHEBI:456216"/>
        <dbReference type="EC" id="2.7.11.1"/>
    </reaction>
</comment>
<dbReference type="PROSITE" id="PS00108">
    <property type="entry name" value="PROTEIN_KINASE_ST"/>
    <property type="match status" value="1"/>
</dbReference>
<evidence type="ECO:0000256" key="1">
    <source>
        <dbReference type="ARBA" id="ARBA00004162"/>
    </source>
</evidence>
<dbReference type="Gene3D" id="3.30.200.20">
    <property type="entry name" value="Phosphorylase Kinase, domain 1"/>
    <property type="match status" value="1"/>
</dbReference>
<comment type="caution">
    <text evidence="17">The sequence shown here is derived from an EMBL/GenBank/DDBJ whole genome shotgun (WGS) entry which is preliminary data.</text>
</comment>
<sequence length="452" mass="48809">MWTGPPGSAATAPPLGPPPAGSNVKTEVLIGLSVAGIVLSLASLFIFLYFNNNNRGKRRRRPWKHNVVVSPEAYQPAASSPSYEQLSGSKSWFTYDELAGITGGFAAANVIGEGGFGAGGDGERRRVAVKQLKVGGGQGEKEFRAEVDIISRIHHRHLVTLVGYCVTQNHRLLVYEFVSNKTLEHHLHGRGLPVMDWHKRMKIAIGAARGLTYLHEDCHPRIIHRDIKSANILIDDGFEAKVADFGLAKLTNDSLTHISTRVMGTFGYMAPEYASSGKLTDRSDVFSFGVVLLELITGRKPVDASQPLGEESLVEWARVLLADALETDDFGEVADPALEGRFSTPEMRRMVGAAAACVRHSAAKRPRMVQVWRSLDVEDDEGGPPDLTNGVKVGQSMAYDSRQYSADIELFRRMAVFDDGDDGDDHLAVAEDDGGGGGGGGVAAGSRAHTYS</sequence>
<dbReference type="PANTHER" id="PTHR47982">
    <property type="entry name" value="PROLINE-RICH RECEPTOR-LIKE PROTEIN KINASE PERK4"/>
    <property type="match status" value="1"/>
</dbReference>
<dbReference type="OrthoDB" id="4062651at2759"/>
<evidence type="ECO:0000256" key="13">
    <source>
        <dbReference type="ARBA" id="ARBA00048679"/>
    </source>
</evidence>
<evidence type="ECO:0000256" key="12">
    <source>
        <dbReference type="ARBA" id="ARBA00047899"/>
    </source>
</evidence>
<dbReference type="Gene3D" id="1.10.510.10">
    <property type="entry name" value="Transferase(Phosphotransferase) domain 1"/>
    <property type="match status" value="1"/>
</dbReference>
<dbReference type="PROSITE" id="PS50011">
    <property type="entry name" value="PROTEIN_KINASE_DOM"/>
    <property type="match status" value="1"/>
</dbReference>
<evidence type="ECO:0000256" key="8">
    <source>
        <dbReference type="ARBA" id="ARBA00022777"/>
    </source>
</evidence>
<evidence type="ECO:0000259" key="16">
    <source>
        <dbReference type="PROSITE" id="PS50011"/>
    </source>
</evidence>
<keyword evidence="4" id="KW-0723">Serine/threonine-protein kinase</keyword>
<evidence type="ECO:0000256" key="4">
    <source>
        <dbReference type="ARBA" id="ARBA00022527"/>
    </source>
</evidence>
<dbReference type="InterPro" id="IPR008271">
    <property type="entry name" value="Ser/Thr_kinase_AS"/>
</dbReference>
<feature type="compositionally biased region" description="Acidic residues" evidence="14">
    <location>
        <begin position="424"/>
        <end position="434"/>
    </location>
</feature>
<keyword evidence="9" id="KW-0067">ATP-binding</keyword>
<evidence type="ECO:0000256" key="5">
    <source>
        <dbReference type="ARBA" id="ARBA00022679"/>
    </source>
</evidence>
<feature type="domain" description="Protein kinase" evidence="16">
    <location>
        <begin position="105"/>
        <end position="363"/>
    </location>
</feature>
<keyword evidence="11 15" id="KW-0472">Membrane</keyword>
<dbReference type="GO" id="GO:0005886">
    <property type="term" value="C:plasma membrane"/>
    <property type="evidence" value="ECO:0007669"/>
    <property type="project" value="UniProtKB-SubCell"/>
</dbReference>
<name>A0A835A5L4_9POAL</name>
<dbReference type="InterPro" id="IPR001245">
    <property type="entry name" value="Ser-Thr/Tyr_kinase_cat_dom"/>
</dbReference>
<dbReference type="SUPFAM" id="SSF56112">
    <property type="entry name" value="Protein kinase-like (PK-like)"/>
    <property type="match status" value="1"/>
</dbReference>
<evidence type="ECO:0000313" key="17">
    <source>
        <dbReference type="EMBL" id="KAF8641826.1"/>
    </source>
</evidence>
<evidence type="ECO:0000256" key="6">
    <source>
        <dbReference type="ARBA" id="ARBA00022692"/>
    </source>
</evidence>
<comment type="catalytic activity">
    <reaction evidence="12">
        <text>L-threonyl-[protein] + ATP = O-phospho-L-threonyl-[protein] + ADP + H(+)</text>
        <dbReference type="Rhea" id="RHEA:46608"/>
        <dbReference type="Rhea" id="RHEA-COMP:11060"/>
        <dbReference type="Rhea" id="RHEA-COMP:11605"/>
        <dbReference type="ChEBI" id="CHEBI:15378"/>
        <dbReference type="ChEBI" id="CHEBI:30013"/>
        <dbReference type="ChEBI" id="CHEBI:30616"/>
        <dbReference type="ChEBI" id="CHEBI:61977"/>
        <dbReference type="ChEBI" id="CHEBI:456216"/>
        <dbReference type="EC" id="2.7.11.1"/>
    </reaction>
</comment>
<gene>
    <name evidence="17" type="ORF">HU200_067525</name>
</gene>
<evidence type="ECO:0000256" key="7">
    <source>
        <dbReference type="ARBA" id="ARBA00022741"/>
    </source>
</evidence>
<proteinExistence type="predicted"/>
<comment type="subcellular location">
    <subcellularLocation>
        <location evidence="1">Cell membrane</location>
        <topology evidence="1">Single-pass membrane protein</topology>
    </subcellularLocation>
</comment>
<dbReference type="AlphaFoldDB" id="A0A835A5L4"/>
<evidence type="ECO:0000256" key="14">
    <source>
        <dbReference type="SAM" id="MobiDB-lite"/>
    </source>
</evidence>
<dbReference type="SMART" id="SM00220">
    <property type="entry name" value="S_TKc"/>
    <property type="match status" value="1"/>
</dbReference>
<reference evidence="17" key="1">
    <citation type="submission" date="2020-07" db="EMBL/GenBank/DDBJ databases">
        <title>Genome sequence and genetic diversity analysis of an under-domesticated orphan crop, white fonio (Digitaria exilis).</title>
        <authorList>
            <person name="Bennetzen J.L."/>
            <person name="Chen S."/>
            <person name="Ma X."/>
            <person name="Wang X."/>
            <person name="Yssel A.E.J."/>
            <person name="Chaluvadi S.R."/>
            <person name="Johnson M."/>
            <person name="Gangashetty P."/>
            <person name="Hamidou F."/>
            <person name="Sanogo M.D."/>
            <person name="Zwaenepoel A."/>
            <person name="Wallace J."/>
            <person name="Van De Peer Y."/>
            <person name="Van Deynze A."/>
        </authorList>
    </citation>
    <scope>NUCLEOTIDE SEQUENCE</scope>
    <source>
        <tissue evidence="17">Leaves</tissue>
    </source>
</reference>
<dbReference type="Proteomes" id="UP000636709">
    <property type="component" value="Unassembled WGS sequence"/>
</dbReference>
<keyword evidence="10 15" id="KW-1133">Transmembrane helix</keyword>
<dbReference type="InterPro" id="IPR000719">
    <property type="entry name" value="Prot_kinase_dom"/>
</dbReference>
<keyword evidence="6 15" id="KW-0812">Transmembrane</keyword>
<protein>
    <recommendedName>
        <fullName evidence="2">non-specific serine/threonine protein kinase</fullName>
        <ecNumber evidence="2">2.7.11.1</ecNumber>
    </recommendedName>
</protein>
<evidence type="ECO:0000256" key="9">
    <source>
        <dbReference type="ARBA" id="ARBA00022840"/>
    </source>
</evidence>
<evidence type="ECO:0000256" key="3">
    <source>
        <dbReference type="ARBA" id="ARBA00022475"/>
    </source>
</evidence>
<evidence type="ECO:0000313" key="18">
    <source>
        <dbReference type="Proteomes" id="UP000636709"/>
    </source>
</evidence>
<evidence type="ECO:0000256" key="2">
    <source>
        <dbReference type="ARBA" id="ARBA00012513"/>
    </source>
</evidence>
<dbReference type="Pfam" id="PF07714">
    <property type="entry name" value="PK_Tyr_Ser-Thr"/>
    <property type="match status" value="1"/>
</dbReference>
<feature type="transmembrane region" description="Helical" evidence="15">
    <location>
        <begin position="28"/>
        <end position="50"/>
    </location>
</feature>
<feature type="region of interest" description="Disordered" evidence="14">
    <location>
        <begin position="424"/>
        <end position="452"/>
    </location>
</feature>
<dbReference type="InterPro" id="IPR047117">
    <property type="entry name" value="PERK1-13-like"/>
</dbReference>
<dbReference type="GO" id="GO:0004674">
    <property type="term" value="F:protein serine/threonine kinase activity"/>
    <property type="evidence" value="ECO:0007669"/>
    <property type="project" value="UniProtKB-KW"/>
</dbReference>
<dbReference type="PANTHER" id="PTHR47982:SF66">
    <property type="entry name" value="NON-SPECIFIC SERINE_THREONINE PROTEIN KINASE"/>
    <property type="match status" value="1"/>
</dbReference>
<dbReference type="FunFam" id="1.10.510.10:FF:000173">
    <property type="entry name" value="proline-rich receptor-like protein kinase PERK8"/>
    <property type="match status" value="1"/>
</dbReference>
<keyword evidence="5" id="KW-0808">Transferase</keyword>
<dbReference type="GO" id="GO:0005524">
    <property type="term" value="F:ATP binding"/>
    <property type="evidence" value="ECO:0007669"/>
    <property type="project" value="UniProtKB-KW"/>
</dbReference>